<dbReference type="EMBL" id="QNRR01000011">
    <property type="protein sequence ID" value="RBP38504.1"/>
    <property type="molecule type" value="Genomic_DNA"/>
</dbReference>
<feature type="chain" id="PRO_5016677528" evidence="5">
    <location>
        <begin position="24"/>
        <end position="1363"/>
    </location>
</feature>
<feature type="signal peptide" evidence="5">
    <location>
        <begin position="1"/>
        <end position="23"/>
    </location>
</feature>
<dbReference type="Gene3D" id="1.10.760.10">
    <property type="entry name" value="Cytochrome c-like domain"/>
    <property type="match status" value="1"/>
</dbReference>
<keyword evidence="1 4" id="KW-0349">Heme</keyword>
<evidence type="ECO:0000256" key="2">
    <source>
        <dbReference type="ARBA" id="ARBA00022723"/>
    </source>
</evidence>
<dbReference type="InterPro" id="IPR011042">
    <property type="entry name" value="6-blade_b-propeller_TolB-like"/>
</dbReference>
<dbReference type="GO" id="GO:0046872">
    <property type="term" value="F:metal ion binding"/>
    <property type="evidence" value="ECO:0007669"/>
    <property type="project" value="UniProtKB-KW"/>
</dbReference>
<keyword evidence="2 4" id="KW-0479">Metal-binding</keyword>
<dbReference type="InterPro" id="IPR029010">
    <property type="entry name" value="ThuA-like"/>
</dbReference>
<dbReference type="InterPro" id="IPR055557">
    <property type="entry name" value="DUF7133"/>
</dbReference>
<dbReference type="InterPro" id="IPR029062">
    <property type="entry name" value="Class_I_gatase-like"/>
</dbReference>
<evidence type="ECO:0000256" key="4">
    <source>
        <dbReference type="PROSITE-ProRule" id="PRU00433"/>
    </source>
</evidence>
<dbReference type="Gene3D" id="2.60.120.200">
    <property type="match status" value="1"/>
</dbReference>
<keyword evidence="3 4" id="KW-0408">Iron</keyword>
<keyword evidence="8" id="KW-1185">Reference proteome</keyword>
<keyword evidence="5" id="KW-0732">Signal</keyword>
<evidence type="ECO:0000256" key="3">
    <source>
        <dbReference type="ARBA" id="ARBA00023004"/>
    </source>
</evidence>
<feature type="domain" description="Cytochrome c" evidence="6">
    <location>
        <begin position="961"/>
        <end position="1096"/>
    </location>
</feature>
<dbReference type="InterPro" id="IPR013427">
    <property type="entry name" value="Haem-bd_dom_put"/>
</dbReference>
<dbReference type="InterPro" id="IPR036909">
    <property type="entry name" value="Cyt_c-like_dom_sf"/>
</dbReference>
<dbReference type="NCBIfam" id="TIGR02603">
    <property type="entry name" value="CxxCH_TIGR02603"/>
    <property type="match status" value="1"/>
</dbReference>
<evidence type="ECO:0000313" key="7">
    <source>
        <dbReference type="EMBL" id="RBP38504.1"/>
    </source>
</evidence>
<proteinExistence type="predicted"/>
<evidence type="ECO:0000313" key="8">
    <source>
        <dbReference type="Proteomes" id="UP000253426"/>
    </source>
</evidence>
<evidence type="ECO:0000256" key="5">
    <source>
        <dbReference type="SAM" id="SignalP"/>
    </source>
</evidence>
<dbReference type="Pfam" id="PF23500">
    <property type="entry name" value="DUF7133"/>
    <property type="match status" value="1"/>
</dbReference>
<dbReference type="SUPFAM" id="SSF49899">
    <property type="entry name" value="Concanavalin A-like lectins/glucanases"/>
    <property type="match status" value="1"/>
</dbReference>
<dbReference type="Proteomes" id="UP000253426">
    <property type="component" value="Unassembled WGS sequence"/>
</dbReference>
<reference evidence="7 8" key="1">
    <citation type="submission" date="2018-06" db="EMBL/GenBank/DDBJ databases">
        <title>Genomic Encyclopedia of Type Strains, Phase IV (KMG-IV): sequencing the most valuable type-strain genomes for metagenomic binning, comparative biology and taxonomic classification.</title>
        <authorList>
            <person name="Goeker M."/>
        </authorList>
    </citation>
    <scope>NUCLEOTIDE SEQUENCE [LARGE SCALE GENOMIC DNA]</scope>
    <source>
        <strain evidence="7 8">DSM 25532</strain>
    </source>
</reference>
<dbReference type="Gene3D" id="2.120.10.30">
    <property type="entry name" value="TolB, C-terminal domain"/>
    <property type="match status" value="1"/>
</dbReference>
<dbReference type="InterPro" id="IPR013320">
    <property type="entry name" value="ConA-like_dom_sf"/>
</dbReference>
<evidence type="ECO:0000259" key="6">
    <source>
        <dbReference type="PROSITE" id="PS51007"/>
    </source>
</evidence>
<dbReference type="Gene3D" id="3.40.50.880">
    <property type="match status" value="1"/>
</dbReference>
<dbReference type="OrthoDB" id="175268at2"/>
<accession>A0A366H8R7</accession>
<organism evidence="7 8">
    <name type="scientific">Roseimicrobium gellanilyticum</name>
    <dbReference type="NCBI Taxonomy" id="748857"/>
    <lineage>
        <taxon>Bacteria</taxon>
        <taxon>Pseudomonadati</taxon>
        <taxon>Verrucomicrobiota</taxon>
        <taxon>Verrucomicrobiia</taxon>
        <taxon>Verrucomicrobiales</taxon>
        <taxon>Verrucomicrobiaceae</taxon>
        <taxon>Roseimicrobium</taxon>
    </lineage>
</organism>
<dbReference type="PANTHER" id="PTHR33546">
    <property type="entry name" value="LARGE, MULTIFUNCTIONAL SECRETED PROTEIN-RELATED"/>
    <property type="match status" value="1"/>
</dbReference>
<gene>
    <name evidence="7" type="ORF">DES53_11122</name>
</gene>
<sequence length="1363" mass="148455">MHRCRHFSQLLLPAFLIAAPAGAQDQSPVPGESPRVKEGLVLSLDASVQASLRQASSLPPLLNRRAVDAWLDDAKGQAHAVQPVADRRPVLVSNQDAAFLRFDGKDDFLSVTPGRQLAPEVTIFLLAAPKKNSGTFSALLSTAETGKNDYTSGLNVDQGPATTDGLSVINVESAGAAGFRDLLVPGILGAAERPFGAFHVFTIRSRIGKTGNEVFVDGIKAGDRERLESHIGLDQITVGARRYSHDAGQPPYVQGFFAGDMAAVLIYNRALTDAERDKVEQQLMAKMPALHALSDGVQGHALEVLESPPLVQMLVPGFTVEELPLRIGNLNNIRYRADGKVVALGYDGRIHLLSDTNGDGLEDRSTPYWDQTTMRGALGIVVSEKGDPHGKGVFVASKGKVSFFPDANDDDRADGEKVIASGWKETFHGVDTIGLARDPKDGSLYFGLGCTNFADGYLMDRNTGKSGYDVRGVRGTIQRLSADFSQQETICSGVRFTCALAFNRAGDLFASEQEGATWLPNGNPFDELLHIERGKHYGFPPRHPKHLPDVVDEPAVMEYGPQHQSTVGMVFNEGVNGGPSFGPKFWAGDVIMCGESRGKLWRTKLVKTPQGYVAQNHLLACLGMLLVDACVTPQGDLLLACHSGPPDWGTGPAGEGRLFKIRYLGKETPQPVMAWASALDEFRIAFDRKLDPADWAAALKKIRIEAGQFVSAGDRYETVRPGYQVVRDQMGAPRRWVEVLGLSMSQDQRTLILRVSRQTEAVGYAVTLPVPQKWIPKGGLEQKAEMDLALTLNGVVGSSKAATGEATTCVLPHPSVFVSKELSRGSADHETFFEKVTEGGTVSMSALVDSSNPFVPAVQPGAKLDWDATTDPFVNALFTVCSGGKSDEVRITHDLANAGRLKPLSVTASALSSLGDLYLEGQGRKLALGTSRVYVPWTAETRKTSEKATPALAKVRTDVKGNWMEGRRLFFGQAACFTCHTLRGEGLAFGPDLTNLVHRDRGSVLQDILRPSATINPDQFGSVVKMKDGTSLAGIIRAGAGETVKIGLPGSAQMEMSRDKVAANEPMKISLMPEDFSKRLSATQQEDLLTFLLTAPLEPATITRVDPPAPAPRSLKEMASLLPPTASAEMRATWKPLRILLVIDTKDHGIDEHDYPLWLERWTRLLSLGEKVQVDTCEGFPSVEKLAKADVTVFYSRNTGWDLRTAKLLDDYQERGGGLVYLHWAIEGGKHAMPLAERVGLAFSFSKFRHGDMELEFTTSGHPITQGFKKLKFTDESYWNLRGEPSRVSLLATSQEDQAPQPQLWTMERGKGRVFGCIPGHYTWTFDDPLYRLLVLRGICWAAKQDDVERLSELSLIGARVQP</sequence>
<dbReference type="Pfam" id="PF06283">
    <property type="entry name" value="ThuA"/>
    <property type="match status" value="1"/>
</dbReference>
<dbReference type="InterPro" id="IPR009056">
    <property type="entry name" value="Cyt_c-like_dom"/>
</dbReference>
<dbReference type="SUPFAM" id="SSF52317">
    <property type="entry name" value="Class I glutamine amidotransferase-like"/>
    <property type="match status" value="1"/>
</dbReference>
<dbReference type="InterPro" id="IPR011041">
    <property type="entry name" value="Quinoprot_gluc/sorb_DH_b-prop"/>
</dbReference>
<name>A0A366H8R7_9BACT</name>
<dbReference type="PANTHER" id="PTHR33546:SF1">
    <property type="entry name" value="LARGE, MULTIFUNCTIONAL SECRETED PROTEIN"/>
    <property type="match status" value="1"/>
</dbReference>
<evidence type="ECO:0000256" key="1">
    <source>
        <dbReference type="ARBA" id="ARBA00022617"/>
    </source>
</evidence>
<dbReference type="RefSeq" id="WP_113960966.1">
    <property type="nucleotide sequence ID" value="NZ_QNRR01000011.1"/>
</dbReference>
<dbReference type="PROSITE" id="PS51007">
    <property type="entry name" value="CYTC"/>
    <property type="match status" value="1"/>
</dbReference>
<dbReference type="GO" id="GO:0009055">
    <property type="term" value="F:electron transfer activity"/>
    <property type="evidence" value="ECO:0007669"/>
    <property type="project" value="InterPro"/>
</dbReference>
<protein>
    <submittedName>
        <fullName evidence="7">Putative heme-binding domain-containing protein</fullName>
    </submittedName>
</protein>
<comment type="caution">
    <text evidence="7">The sequence shown here is derived from an EMBL/GenBank/DDBJ whole genome shotgun (WGS) entry which is preliminary data.</text>
</comment>
<dbReference type="SUPFAM" id="SSF50952">
    <property type="entry name" value="Soluble quinoprotein glucose dehydrogenase"/>
    <property type="match status" value="1"/>
</dbReference>
<dbReference type="GO" id="GO:0020037">
    <property type="term" value="F:heme binding"/>
    <property type="evidence" value="ECO:0007669"/>
    <property type="project" value="InterPro"/>
</dbReference>
<dbReference type="SUPFAM" id="SSF46626">
    <property type="entry name" value="Cytochrome c"/>
    <property type="match status" value="1"/>
</dbReference>